<evidence type="ECO:0000259" key="14">
    <source>
        <dbReference type="SMART" id="SM00849"/>
    </source>
</evidence>
<gene>
    <name evidence="15" type="primary">bla</name>
    <name evidence="15" type="ORF">FPZ43_16350</name>
</gene>
<dbReference type="InterPro" id="IPR050855">
    <property type="entry name" value="NDM-1-like"/>
</dbReference>
<keyword evidence="7" id="KW-0479">Metal-binding</keyword>
<keyword evidence="16" id="KW-1185">Reference proteome</keyword>
<evidence type="ECO:0000256" key="12">
    <source>
        <dbReference type="ARBA" id="ARBA00023251"/>
    </source>
</evidence>
<reference evidence="15 16" key="1">
    <citation type="submission" date="2019-07" db="EMBL/GenBank/DDBJ databases">
        <authorList>
            <person name="Kim J."/>
        </authorList>
    </citation>
    <scope>NUCLEOTIDE SEQUENCE [LARGE SCALE GENOMIC DNA]</scope>
    <source>
        <strain evidence="16">dk17</strain>
    </source>
</reference>
<dbReference type="PANTHER" id="PTHR42951:SF4">
    <property type="entry name" value="ACYL-COENZYME A THIOESTERASE MBLAC2"/>
    <property type="match status" value="1"/>
</dbReference>
<evidence type="ECO:0000256" key="13">
    <source>
        <dbReference type="SAM" id="SignalP"/>
    </source>
</evidence>
<sequence length="242" mass="27022">MKWLIIVIFLFLADTAFGQTNKDFKIKITPLEKEFYICTSYGMPDGKTPFPSNSLVAVTAKSIVLIDTPWDEDQTQQLLEWLKDHFEKPVALCIATHFHDDRVAGLDVLRAEGIKTYTSKLTDQLSVNNGNKRAQSTFEQDSTFTIDGLKLNTYYPGAGHTPDNIVVWFPAQKILFGGCFIKSFDTQSIGNIADADLKQWGSSINKLSQKYPNAAIVIPGHQGWGGATRQYIHTCNLVNANQ</sequence>
<evidence type="ECO:0000256" key="9">
    <source>
        <dbReference type="ARBA" id="ARBA00022764"/>
    </source>
</evidence>
<dbReference type="InterPro" id="IPR001279">
    <property type="entry name" value="Metallo-B-lactamas"/>
</dbReference>
<dbReference type="GO" id="GO:0046677">
    <property type="term" value="P:response to antibiotic"/>
    <property type="evidence" value="ECO:0007669"/>
    <property type="project" value="UniProtKB-KW"/>
</dbReference>
<dbReference type="Gene3D" id="3.60.15.10">
    <property type="entry name" value="Ribonuclease Z/Hydroxyacylglutathione hydrolase-like"/>
    <property type="match status" value="1"/>
</dbReference>
<keyword evidence="10" id="KW-0378">Hydrolase</keyword>
<dbReference type="OrthoDB" id="9769598at2"/>
<comment type="similarity">
    <text evidence="4">Belongs to the metallo-beta-lactamase superfamily. Class-B beta-lactamase family.</text>
</comment>
<dbReference type="SMART" id="SM00849">
    <property type="entry name" value="Lactamase_B"/>
    <property type="match status" value="1"/>
</dbReference>
<evidence type="ECO:0000256" key="11">
    <source>
        <dbReference type="ARBA" id="ARBA00022833"/>
    </source>
</evidence>
<keyword evidence="12" id="KW-0046">Antibiotic resistance</keyword>
<dbReference type="GO" id="GO:0008270">
    <property type="term" value="F:zinc ion binding"/>
    <property type="evidence" value="ECO:0007669"/>
    <property type="project" value="InterPro"/>
</dbReference>
<evidence type="ECO:0000256" key="6">
    <source>
        <dbReference type="ARBA" id="ARBA00012865"/>
    </source>
</evidence>
<comment type="catalytic activity">
    <reaction evidence="1">
        <text>a beta-lactam + H2O = a substituted beta-amino acid</text>
        <dbReference type="Rhea" id="RHEA:20401"/>
        <dbReference type="ChEBI" id="CHEBI:15377"/>
        <dbReference type="ChEBI" id="CHEBI:35627"/>
        <dbReference type="ChEBI" id="CHEBI:140347"/>
        <dbReference type="EC" id="3.5.2.6"/>
    </reaction>
</comment>
<feature type="signal peptide" evidence="13">
    <location>
        <begin position="1"/>
        <end position="18"/>
    </location>
</feature>
<dbReference type="EC" id="3.5.2.6" evidence="6"/>
<dbReference type="RefSeq" id="WP_146383008.1">
    <property type="nucleotide sequence ID" value="NZ_VOEJ01000008.1"/>
</dbReference>
<evidence type="ECO:0000313" key="16">
    <source>
        <dbReference type="Proteomes" id="UP000320042"/>
    </source>
</evidence>
<feature type="chain" id="PRO_5021821342" description="beta-lactamase" evidence="13">
    <location>
        <begin position="19"/>
        <end position="242"/>
    </location>
</feature>
<dbReference type="GO" id="GO:0017001">
    <property type="term" value="P:antibiotic catabolic process"/>
    <property type="evidence" value="ECO:0007669"/>
    <property type="project" value="InterPro"/>
</dbReference>
<keyword evidence="11" id="KW-0862">Zinc</keyword>
<dbReference type="InterPro" id="IPR036866">
    <property type="entry name" value="RibonucZ/Hydroxyglut_hydro"/>
</dbReference>
<dbReference type="Pfam" id="PF00753">
    <property type="entry name" value="Lactamase_B"/>
    <property type="match status" value="1"/>
</dbReference>
<protein>
    <recommendedName>
        <fullName evidence="6">beta-lactamase</fullName>
        <ecNumber evidence="6">3.5.2.6</ecNumber>
    </recommendedName>
</protein>
<dbReference type="Proteomes" id="UP000320042">
    <property type="component" value="Unassembled WGS sequence"/>
</dbReference>
<evidence type="ECO:0000256" key="1">
    <source>
        <dbReference type="ARBA" id="ARBA00001526"/>
    </source>
</evidence>
<dbReference type="NCBIfam" id="NF012229">
    <property type="entry name" value="bla_class_B_core"/>
    <property type="match status" value="1"/>
</dbReference>
<comment type="caution">
    <text evidence="15">The sequence shown here is derived from an EMBL/GenBank/DDBJ whole genome shotgun (WGS) entry which is preliminary data.</text>
</comment>
<dbReference type="EMBL" id="VOEJ01000008">
    <property type="protein sequence ID" value="TWR25851.1"/>
    <property type="molecule type" value="Genomic_DNA"/>
</dbReference>
<evidence type="ECO:0000256" key="2">
    <source>
        <dbReference type="ARBA" id="ARBA00001947"/>
    </source>
</evidence>
<dbReference type="InterPro" id="IPR001018">
    <property type="entry name" value="Beta-lactamase_class-B_CS"/>
</dbReference>
<comment type="subcellular location">
    <subcellularLocation>
        <location evidence="3">Periplasm</location>
    </subcellularLocation>
</comment>
<dbReference type="SUPFAM" id="SSF56281">
    <property type="entry name" value="Metallo-hydrolase/oxidoreductase"/>
    <property type="match status" value="1"/>
</dbReference>
<evidence type="ECO:0000256" key="10">
    <source>
        <dbReference type="ARBA" id="ARBA00022801"/>
    </source>
</evidence>
<dbReference type="PANTHER" id="PTHR42951">
    <property type="entry name" value="METALLO-BETA-LACTAMASE DOMAIN-CONTAINING"/>
    <property type="match status" value="1"/>
</dbReference>
<accession>A0A563U3C8</accession>
<evidence type="ECO:0000256" key="3">
    <source>
        <dbReference type="ARBA" id="ARBA00004418"/>
    </source>
</evidence>
<comment type="cofactor">
    <cofactor evidence="2">
        <name>Zn(2+)</name>
        <dbReference type="ChEBI" id="CHEBI:29105"/>
    </cofactor>
</comment>
<dbReference type="GO" id="GO:0042597">
    <property type="term" value="C:periplasmic space"/>
    <property type="evidence" value="ECO:0007669"/>
    <property type="project" value="UniProtKB-SubCell"/>
</dbReference>
<name>A0A563U3C8_9SPHI</name>
<feature type="domain" description="Metallo-beta-lactamase" evidence="14">
    <location>
        <begin position="51"/>
        <end position="221"/>
    </location>
</feature>
<comment type="subunit">
    <text evidence="5">Monomer.</text>
</comment>
<evidence type="ECO:0000256" key="4">
    <source>
        <dbReference type="ARBA" id="ARBA00005250"/>
    </source>
</evidence>
<dbReference type="InterPro" id="IPR058199">
    <property type="entry name" value="BlaB//VIM/IMP-1"/>
</dbReference>
<dbReference type="NCBIfam" id="NF033088">
    <property type="entry name" value="bla_subclass_B1"/>
    <property type="match status" value="1"/>
</dbReference>
<keyword evidence="8 13" id="KW-0732">Signal</keyword>
<proteinExistence type="inferred from homology"/>
<keyword evidence="9" id="KW-0574">Periplasm</keyword>
<evidence type="ECO:0000313" key="15">
    <source>
        <dbReference type="EMBL" id="TWR25851.1"/>
    </source>
</evidence>
<dbReference type="AlphaFoldDB" id="A0A563U3C8"/>
<dbReference type="GO" id="GO:0008800">
    <property type="term" value="F:beta-lactamase activity"/>
    <property type="evidence" value="ECO:0007669"/>
    <property type="project" value="UniProtKB-EC"/>
</dbReference>
<evidence type="ECO:0000256" key="5">
    <source>
        <dbReference type="ARBA" id="ARBA00011245"/>
    </source>
</evidence>
<evidence type="ECO:0000256" key="7">
    <source>
        <dbReference type="ARBA" id="ARBA00022723"/>
    </source>
</evidence>
<organism evidence="15 16">
    <name type="scientific">Mucilaginibacter pallidiroseus</name>
    <dbReference type="NCBI Taxonomy" id="2599295"/>
    <lineage>
        <taxon>Bacteria</taxon>
        <taxon>Pseudomonadati</taxon>
        <taxon>Bacteroidota</taxon>
        <taxon>Sphingobacteriia</taxon>
        <taxon>Sphingobacteriales</taxon>
        <taxon>Sphingobacteriaceae</taxon>
        <taxon>Mucilaginibacter</taxon>
    </lineage>
</organism>
<dbReference type="PROSITE" id="PS00744">
    <property type="entry name" value="BETA_LACTAMASE_B_2"/>
    <property type="match status" value="1"/>
</dbReference>
<evidence type="ECO:0000256" key="8">
    <source>
        <dbReference type="ARBA" id="ARBA00022729"/>
    </source>
</evidence>